<dbReference type="EMBL" id="WTYV01000007">
    <property type="protein sequence ID" value="MXO73044.1"/>
    <property type="molecule type" value="Genomic_DNA"/>
</dbReference>
<comment type="caution">
    <text evidence="1">The sequence shown here is derived from an EMBL/GenBank/DDBJ whole genome shotgun (WGS) entry which is preliminary data.</text>
</comment>
<dbReference type="Proteomes" id="UP000466966">
    <property type="component" value="Unassembled WGS sequence"/>
</dbReference>
<accession>A0A844Z2X8</accession>
<reference evidence="1 2" key="1">
    <citation type="submission" date="2019-12" db="EMBL/GenBank/DDBJ databases">
        <title>Genomic-based taxomic classification of the family Erythrobacteraceae.</title>
        <authorList>
            <person name="Xu L."/>
        </authorList>
    </citation>
    <scope>NUCLEOTIDE SEQUENCE [LARGE SCALE GENOMIC DNA]</scope>
    <source>
        <strain evidence="1 2">M0322</strain>
    </source>
</reference>
<evidence type="ECO:0000313" key="1">
    <source>
        <dbReference type="EMBL" id="MXO73044.1"/>
    </source>
</evidence>
<name>A0A844Z2X8_9SPHN</name>
<dbReference type="AlphaFoldDB" id="A0A844Z2X8"/>
<gene>
    <name evidence="1" type="ORF">GRI99_15545</name>
</gene>
<sequence>MNAISSIELTLPREPFEAARAAASAWRGRCLDVFARSEAAVTETLLVLVGVDGRGNALKLPHLVGQRYDALSKAVGAGGVFADEGKIAVEALTKFREHDALRTQISHGVFTVTLDHKGQWHLVARVLALRTGRASRDLFVTQEAEAAAILNLLEKDGSRLRSVLGQVRHRFRET</sequence>
<evidence type="ECO:0000313" key="2">
    <source>
        <dbReference type="Proteomes" id="UP000466966"/>
    </source>
</evidence>
<dbReference type="RefSeq" id="WP_160772977.1">
    <property type="nucleotide sequence ID" value="NZ_WTYV01000007.1"/>
</dbReference>
<proteinExistence type="predicted"/>
<dbReference type="OrthoDB" id="7477678at2"/>
<keyword evidence="2" id="KW-1185">Reference proteome</keyword>
<organism evidence="1 2">
    <name type="scientific">Alteraurantiacibacter buctensis</name>
    <dbReference type="NCBI Taxonomy" id="1503981"/>
    <lineage>
        <taxon>Bacteria</taxon>
        <taxon>Pseudomonadati</taxon>
        <taxon>Pseudomonadota</taxon>
        <taxon>Alphaproteobacteria</taxon>
        <taxon>Sphingomonadales</taxon>
        <taxon>Erythrobacteraceae</taxon>
        <taxon>Alteraurantiacibacter</taxon>
    </lineage>
</organism>
<protein>
    <submittedName>
        <fullName evidence="1">Uncharacterized protein</fullName>
    </submittedName>
</protein>